<comment type="caution">
    <text evidence="1">The sequence shown here is derived from an EMBL/GenBank/DDBJ whole genome shotgun (WGS) entry which is preliminary data.</text>
</comment>
<accession>A0A0N0CWR1</accession>
<evidence type="ECO:0000313" key="1">
    <source>
        <dbReference type="EMBL" id="KOY83214.1"/>
    </source>
</evidence>
<sequence length="63" mass="7086">MMDAFLFESVINVNIIENGNVIIHSTDTNSIDESVSGGFDNEEIHHKKVIFKIRILAITKDIV</sequence>
<name>A0A0N0CWR1_9BACI</name>
<proteinExistence type="predicted"/>
<dbReference type="EMBL" id="LGCI01000005">
    <property type="protein sequence ID" value="KOY83214.1"/>
    <property type="molecule type" value="Genomic_DNA"/>
</dbReference>
<dbReference type="AlphaFoldDB" id="A0A0N0CWR1"/>
<gene>
    <name evidence="1" type="ORF">ADM90_08015</name>
</gene>
<dbReference type="Proteomes" id="UP000037977">
    <property type="component" value="Unassembled WGS sequence"/>
</dbReference>
<keyword evidence="2" id="KW-1185">Reference proteome</keyword>
<protein>
    <submittedName>
        <fullName evidence="1">Uncharacterized protein</fullName>
    </submittedName>
</protein>
<evidence type="ECO:0000313" key="2">
    <source>
        <dbReference type="Proteomes" id="UP000037977"/>
    </source>
</evidence>
<organism evidence="1 2">
    <name type="scientific">Lysinibacillus macroides</name>
    <dbReference type="NCBI Taxonomy" id="33935"/>
    <lineage>
        <taxon>Bacteria</taxon>
        <taxon>Bacillati</taxon>
        <taxon>Bacillota</taxon>
        <taxon>Bacilli</taxon>
        <taxon>Bacillales</taxon>
        <taxon>Bacillaceae</taxon>
        <taxon>Lysinibacillus</taxon>
    </lineage>
</organism>
<reference evidence="1 2" key="1">
    <citation type="submission" date="2015-07" db="EMBL/GenBank/DDBJ databases">
        <title>Genome sequencing project for genomic taxonomy and phylogenomics of Bacillus-like bacteria.</title>
        <authorList>
            <person name="Liu B."/>
            <person name="Wang J."/>
            <person name="Zhu Y."/>
            <person name="Liu G."/>
            <person name="Chen Q."/>
            <person name="Chen Z."/>
            <person name="Che J."/>
            <person name="Ge C."/>
            <person name="Shi H."/>
            <person name="Pan Z."/>
            <person name="Liu X."/>
        </authorList>
    </citation>
    <scope>NUCLEOTIDE SEQUENCE [LARGE SCALE GENOMIC DNA]</scope>
    <source>
        <strain evidence="1 2">DSM 54</strain>
    </source>
</reference>
<dbReference type="PATRIC" id="fig|33935.3.peg.1059"/>